<proteinExistence type="predicted"/>
<evidence type="ECO:0000313" key="3">
    <source>
        <dbReference type="Proteomes" id="UP001234989"/>
    </source>
</evidence>
<dbReference type="InterPro" id="IPR000719">
    <property type="entry name" value="Prot_kinase_dom"/>
</dbReference>
<gene>
    <name evidence="2" type="ORF">MTR67_053402</name>
</gene>
<dbReference type="PROSITE" id="PS00108">
    <property type="entry name" value="PROTEIN_KINASE_ST"/>
    <property type="match status" value="1"/>
</dbReference>
<sequence>MLQRLNIAIDIASALEYLHCGLTTPIVHCDMKPNNILLDEDMTAHLCDFGIAKIFEQDMHMAQTKTLATIGYMAPGNTWTISIVVWNSWDSFNKWRYLHSYGIILLEMFTGKKPTDDMFGETMNLKCFVGESLRRKSLMEVLDSDLIRDVEQFSEVVQQFVSSIFCLGLECLKDCPEDRMSISNIVDSLRKAKIEYLAIRGKAEKVV</sequence>
<dbReference type="Proteomes" id="UP001234989">
    <property type="component" value="Chromosome 12"/>
</dbReference>
<dbReference type="GO" id="GO:0016020">
    <property type="term" value="C:membrane"/>
    <property type="evidence" value="ECO:0007669"/>
    <property type="project" value="TreeGrafter"/>
</dbReference>
<dbReference type="GO" id="GO:0004672">
    <property type="term" value="F:protein kinase activity"/>
    <property type="evidence" value="ECO:0007669"/>
    <property type="project" value="InterPro"/>
</dbReference>
<keyword evidence="3" id="KW-1185">Reference proteome</keyword>
<dbReference type="AlphaFoldDB" id="A0AAF1A0T3"/>
<dbReference type="PROSITE" id="PS50011">
    <property type="entry name" value="PROTEIN_KINASE_DOM"/>
    <property type="match status" value="1"/>
</dbReference>
<dbReference type="InterPro" id="IPR008271">
    <property type="entry name" value="Ser/Thr_kinase_AS"/>
</dbReference>
<evidence type="ECO:0000313" key="2">
    <source>
        <dbReference type="EMBL" id="WMV60017.1"/>
    </source>
</evidence>
<dbReference type="GO" id="GO:0005524">
    <property type="term" value="F:ATP binding"/>
    <property type="evidence" value="ECO:0007669"/>
    <property type="project" value="InterPro"/>
</dbReference>
<dbReference type="InterPro" id="IPR051564">
    <property type="entry name" value="LRR_receptor-like_kinase"/>
</dbReference>
<dbReference type="Gene3D" id="1.10.510.10">
    <property type="entry name" value="Transferase(Phosphotransferase) domain 1"/>
    <property type="match status" value="1"/>
</dbReference>
<dbReference type="Pfam" id="PF00069">
    <property type="entry name" value="Pkinase"/>
    <property type="match status" value="1"/>
</dbReference>
<protein>
    <recommendedName>
        <fullName evidence="1">Protein kinase domain-containing protein</fullName>
    </recommendedName>
</protein>
<dbReference type="PANTHER" id="PTHR48055:SF57">
    <property type="entry name" value="PROTEIN KINASE DOMAIN-CONTAINING PROTEIN"/>
    <property type="match status" value="1"/>
</dbReference>
<organism evidence="2 3">
    <name type="scientific">Solanum verrucosum</name>
    <dbReference type="NCBI Taxonomy" id="315347"/>
    <lineage>
        <taxon>Eukaryota</taxon>
        <taxon>Viridiplantae</taxon>
        <taxon>Streptophyta</taxon>
        <taxon>Embryophyta</taxon>
        <taxon>Tracheophyta</taxon>
        <taxon>Spermatophyta</taxon>
        <taxon>Magnoliopsida</taxon>
        <taxon>eudicotyledons</taxon>
        <taxon>Gunneridae</taxon>
        <taxon>Pentapetalae</taxon>
        <taxon>asterids</taxon>
        <taxon>lamiids</taxon>
        <taxon>Solanales</taxon>
        <taxon>Solanaceae</taxon>
        <taxon>Solanoideae</taxon>
        <taxon>Solaneae</taxon>
        <taxon>Solanum</taxon>
    </lineage>
</organism>
<dbReference type="PANTHER" id="PTHR48055">
    <property type="entry name" value="LEUCINE-RICH REPEAT RECEPTOR PROTEIN KINASE EMS1"/>
    <property type="match status" value="1"/>
</dbReference>
<dbReference type="EMBL" id="CP133623">
    <property type="protein sequence ID" value="WMV60017.1"/>
    <property type="molecule type" value="Genomic_DNA"/>
</dbReference>
<dbReference type="SUPFAM" id="SSF56112">
    <property type="entry name" value="Protein kinase-like (PK-like)"/>
    <property type="match status" value="1"/>
</dbReference>
<accession>A0AAF1A0T3</accession>
<feature type="domain" description="Protein kinase" evidence="1">
    <location>
        <begin position="1"/>
        <end position="197"/>
    </location>
</feature>
<evidence type="ECO:0000259" key="1">
    <source>
        <dbReference type="PROSITE" id="PS50011"/>
    </source>
</evidence>
<reference evidence="2" key="1">
    <citation type="submission" date="2023-08" db="EMBL/GenBank/DDBJ databases">
        <title>A de novo genome assembly of Solanum verrucosum Schlechtendal, a Mexican diploid species geographically isolated from the other diploid A-genome species in potato relatives.</title>
        <authorList>
            <person name="Hosaka K."/>
        </authorList>
    </citation>
    <scope>NUCLEOTIDE SEQUENCE</scope>
    <source>
        <tissue evidence="2">Young leaves</tissue>
    </source>
</reference>
<name>A0AAF1A0T3_SOLVR</name>
<dbReference type="InterPro" id="IPR011009">
    <property type="entry name" value="Kinase-like_dom_sf"/>
</dbReference>